<feature type="region of interest" description="Disordered" evidence="1">
    <location>
        <begin position="51"/>
        <end position="78"/>
    </location>
</feature>
<dbReference type="OrthoDB" id="5293080at2"/>
<feature type="signal peptide" evidence="2">
    <location>
        <begin position="1"/>
        <end position="21"/>
    </location>
</feature>
<evidence type="ECO:0000313" key="4">
    <source>
        <dbReference type="Proteomes" id="UP000075391"/>
    </source>
</evidence>
<evidence type="ECO:0000313" key="3">
    <source>
        <dbReference type="EMBL" id="KYG60421.1"/>
    </source>
</evidence>
<name>A0A150WBZ0_BDEBC</name>
<sequence length="180" mass="20179">MRIALSVFFILSVLLTIESVAATSQKTQQLIDQYHSEKALWAVILNAPRPRPLPDEPSQPAPPTKPNPPPNRPPNCPPPGGFPSDCIEAVCNQMSRFECDDRQDMLEVARACHNVNGDCIRTVCGKVSRFACDEKLELFEVTSMCRGLYDSSCIEYVCSRVSRFDCDELSEIREIAQQCR</sequence>
<proteinExistence type="predicted"/>
<accession>A0A150WBZ0</accession>
<reference evidence="3 4" key="1">
    <citation type="submission" date="2016-03" db="EMBL/GenBank/DDBJ databases">
        <authorList>
            <person name="Ploux O."/>
        </authorList>
    </citation>
    <scope>NUCLEOTIDE SEQUENCE [LARGE SCALE GENOMIC DNA]</scope>
    <source>
        <strain evidence="3 4">BER2</strain>
    </source>
</reference>
<organism evidence="3 4">
    <name type="scientific">Bdellovibrio bacteriovorus</name>
    <dbReference type="NCBI Taxonomy" id="959"/>
    <lineage>
        <taxon>Bacteria</taxon>
        <taxon>Pseudomonadati</taxon>
        <taxon>Bdellovibrionota</taxon>
        <taxon>Bdellovibrionia</taxon>
        <taxon>Bdellovibrionales</taxon>
        <taxon>Pseudobdellovibrionaceae</taxon>
        <taxon>Bdellovibrio</taxon>
    </lineage>
</organism>
<protein>
    <submittedName>
        <fullName evidence="3">Uncharacterized protein</fullName>
    </submittedName>
</protein>
<evidence type="ECO:0000256" key="2">
    <source>
        <dbReference type="SAM" id="SignalP"/>
    </source>
</evidence>
<keyword evidence="2" id="KW-0732">Signal</keyword>
<dbReference type="AlphaFoldDB" id="A0A150WBZ0"/>
<gene>
    <name evidence="3" type="ORF">AZI85_13210</name>
</gene>
<evidence type="ECO:0000256" key="1">
    <source>
        <dbReference type="SAM" id="MobiDB-lite"/>
    </source>
</evidence>
<dbReference type="EMBL" id="LUKF01000020">
    <property type="protein sequence ID" value="KYG60421.1"/>
    <property type="molecule type" value="Genomic_DNA"/>
</dbReference>
<dbReference type="Proteomes" id="UP000075391">
    <property type="component" value="Unassembled WGS sequence"/>
</dbReference>
<feature type="chain" id="PRO_5007572499" evidence="2">
    <location>
        <begin position="22"/>
        <end position="180"/>
    </location>
</feature>
<comment type="caution">
    <text evidence="3">The sequence shown here is derived from an EMBL/GenBank/DDBJ whole genome shotgun (WGS) entry which is preliminary data.</text>
</comment>
<dbReference type="RefSeq" id="WP_063245184.1">
    <property type="nucleotide sequence ID" value="NZ_LUKF01000020.1"/>
</dbReference>